<comment type="caution">
    <text evidence="1">The sequence shown here is derived from an EMBL/GenBank/DDBJ whole genome shotgun (WGS) entry which is preliminary data.</text>
</comment>
<dbReference type="PANTHER" id="PTHR36451:SF1">
    <property type="entry name" value="OMEGA-HYDROXY-BETA-DIHYDROMENAQUINONE-9 SULFOTRANSFERASE STF3"/>
    <property type="match status" value="1"/>
</dbReference>
<organism evidence="1 2">
    <name type="scientific">Zhongshania borealis</name>
    <dbReference type="NCBI Taxonomy" id="889488"/>
    <lineage>
        <taxon>Bacteria</taxon>
        <taxon>Pseudomonadati</taxon>
        <taxon>Pseudomonadota</taxon>
        <taxon>Gammaproteobacteria</taxon>
        <taxon>Cellvibrionales</taxon>
        <taxon>Spongiibacteraceae</taxon>
        <taxon>Zhongshania</taxon>
    </lineage>
</organism>
<dbReference type="InterPro" id="IPR027417">
    <property type="entry name" value="P-loop_NTPase"/>
</dbReference>
<dbReference type="Gene3D" id="3.40.50.300">
    <property type="entry name" value="P-loop containing nucleotide triphosphate hydrolases"/>
    <property type="match status" value="1"/>
</dbReference>
<dbReference type="InterPro" id="IPR052736">
    <property type="entry name" value="Stf3_sulfotransferase"/>
</dbReference>
<dbReference type="Pfam" id="PF13469">
    <property type="entry name" value="Sulfotransfer_3"/>
    <property type="match status" value="1"/>
</dbReference>
<dbReference type="SUPFAM" id="SSF52540">
    <property type="entry name" value="P-loop containing nucleoside triphosphate hydrolases"/>
    <property type="match status" value="1"/>
</dbReference>
<name>A0ABP7X186_9GAMM</name>
<sequence>MLDKQRYEAQGLELDASKLIVEAQGVAGLTDFGPFEFETALRKLLDCFAKDMPLSEQGMALLKADIVRLLVNRLRMERDIKAHPEILQEDVSDPFIIIGLPRSGTTKLHKMFSAPDTVQKTLFWRMQNPAPFPDAVPGEPDPRIAAIANSGLLTDDNPDMNAAHPIAIEEVEEEGLVYQMSFKDYTWSQLLDSPEYFDWIMSESSTEGYSLAKRVFQYLQWQDGGKRGRPWVFKSVPHFAYLDTLLEHFPRATFIQPHRDPHKCIPSFAKFTSGLAHIYADSFDEHKHGAETLRTWSIAMKRFLAVRERLQLDDRILDVDYELVRHDPMKIVREAYAKSPYELSPEADEKMLAWHTHNVQGKHGKHEYSLAEFGLTPDDIEDNFGHYMSRFINKH</sequence>
<accession>A0ABP7X186</accession>
<proteinExistence type="predicted"/>
<gene>
    <name evidence="1" type="ORF">GCM10022414_29950</name>
</gene>
<evidence type="ECO:0000313" key="2">
    <source>
        <dbReference type="Proteomes" id="UP001500392"/>
    </source>
</evidence>
<dbReference type="PANTHER" id="PTHR36451">
    <property type="entry name" value="PAPS-DEPENDENT SULFOTRANSFERASE STF3"/>
    <property type="match status" value="1"/>
</dbReference>
<dbReference type="EMBL" id="BAABDM010000007">
    <property type="protein sequence ID" value="GAA4102241.1"/>
    <property type="molecule type" value="Genomic_DNA"/>
</dbReference>
<reference evidence="2" key="1">
    <citation type="journal article" date="2019" name="Int. J. Syst. Evol. Microbiol.">
        <title>The Global Catalogue of Microorganisms (GCM) 10K type strain sequencing project: providing services to taxonomists for standard genome sequencing and annotation.</title>
        <authorList>
            <consortium name="The Broad Institute Genomics Platform"/>
            <consortium name="The Broad Institute Genome Sequencing Center for Infectious Disease"/>
            <person name="Wu L."/>
            <person name="Ma J."/>
        </authorList>
    </citation>
    <scope>NUCLEOTIDE SEQUENCE [LARGE SCALE GENOMIC DNA]</scope>
    <source>
        <strain evidence="2">JCM 17304</strain>
    </source>
</reference>
<keyword evidence="2" id="KW-1185">Reference proteome</keyword>
<protein>
    <submittedName>
        <fullName evidence="1">Sulfotransferase</fullName>
    </submittedName>
</protein>
<dbReference type="RefSeq" id="WP_344937587.1">
    <property type="nucleotide sequence ID" value="NZ_BAABDM010000007.1"/>
</dbReference>
<evidence type="ECO:0000313" key="1">
    <source>
        <dbReference type="EMBL" id="GAA4102241.1"/>
    </source>
</evidence>
<dbReference type="Proteomes" id="UP001500392">
    <property type="component" value="Unassembled WGS sequence"/>
</dbReference>